<gene>
    <name evidence="1" type="ORF">Tsubulata_024689</name>
</gene>
<dbReference type="Proteomes" id="UP001141552">
    <property type="component" value="Unassembled WGS sequence"/>
</dbReference>
<keyword evidence="2" id="KW-1185">Reference proteome</keyword>
<name>A0A9Q0F3L1_9ROSI</name>
<accession>A0A9Q0F3L1</accession>
<organism evidence="1 2">
    <name type="scientific">Turnera subulata</name>
    <dbReference type="NCBI Taxonomy" id="218843"/>
    <lineage>
        <taxon>Eukaryota</taxon>
        <taxon>Viridiplantae</taxon>
        <taxon>Streptophyta</taxon>
        <taxon>Embryophyta</taxon>
        <taxon>Tracheophyta</taxon>
        <taxon>Spermatophyta</taxon>
        <taxon>Magnoliopsida</taxon>
        <taxon>eudicotyledons</taxon>
        <taxon>Gunneridae</taxon>
        <taxon>Pentapetalae</taxon>
        <taxon>rosids</taxon>
        <taxon>fabids</taxon>
        <taxon>Malpighiales</taxon>
        <taxon>Passifloraceae</taxon>
        <taxon>Turnera</taxon>
    </lineage>
</organism>
<dbReference type="EMBL" id="JAKUCV010007197">
    <property type="protein sequence ID" value="KAJ4824395.1"/>
    <property type="molecule type" value="Genomic_DNA"/>
</dbReference>
<protein>
    <submittedName>
        <fullName evidence="1">Uncharacterized protein</fullName>
    </submittedName>
</protein>
<dbReference type="AlphaFoldDB" id="A0A9Q0F3L1"/>
<reference evidence="1" key="2">
    <citation type="journal article" date="2023" name="Plants (Basel)">
        <title>Annotation of the Turnera subulata (Passifloraceae) Draft Genome Reveals the S-Locus Evolved after the Divergence of Turneroideae from Passifloroideae in a Stepwise Manner.</title>
        <authorList>
            <person name="Henning P.M."/>
            <person name="Roalson E.H."/>
            <person name="Mir W."/>
            <person name="McCubbin A.G."/>
            <person name="Shore J.S."/>
        </authorList>
    </citation>
    <scope>NUCLEOTIDE SEQUENCE</scope>
    <source>
        <strain evidence="1">F60SS</strain>
    </source>
</reference>
<reference evidence="1" key="1">
    <citation type="submission" date="2022-02" db="EMBL/GenBank/DDBJ databases">
        <authorList>
            <person name="Henning P.M."/>
            <person name="McCubbin A.G."/>
            <person name="Shore J.S."/>
        </authorList>
    </citation>
    <scope>NUCLEOTIDE SEQUENCE</scope>
    <source>
        <strain evidence="1">F60SS</strain>
        <tissue evidence="1">Leaves</tissue>
    </source>
</reference>
<sequence length="74" mass="8706">MGLQRLLGRNVSLTVEHCTTKLDSWLNFSNLYCRCYLLYRDYRTPNTNRGTRNPTYMDVVSTLLGNLKFAYSIY</sequence>
<evidence type="ECO:0000313" key="2">
    <source>
        <dbReference type="Proteomes" id="UP001141552"/>
    </source>
</evidence>
<proteinExistence type="predicted"/>
<comment type="caution">
    <text evidence="1">The sequence shown here is derived from an EMBL/GenBank/DDBJ whole genome shotgun (WGS) entry which is preliminary data.</text>
</comment>
<evidence type="ECO:0000313" key="1">
    <source>
        <dbReference type="EMBL" id="KAJ4824395.1"/>
    </source>
</evidence>